<dbReference type="Gene3D" id="3.40.50.300">
    <property type="entry name" value="P-loop containing nucleotide triphosphate hydrolases"/>
    <property type="match status" value="1"/>
</dbReference>
<dbReference type="GO" id="GO:0004176">
    <property type="term" value="F:ATP-dependent peptidase activity"/>
    <property type="evidence" value="ECO:0007669"/>
    <property type="project" value="InterPro"/>
</dbReference>
<protein>
    <recommendedName>
        <fullName evidence="1">AAA+ ATPase domain-containing protein</fullName>
    </recommendedName>
</protein>
<comment type="caution">
    <text evidence="2">The sequence shown here is derived from an EMBL/GenBank/DDBJ whole genome shotgun (WGS) entry which is preliminary data.</text>
</comment>
<organism evidence="2 3">
    <name type="scientific">Candidatus Daviesbacteria bacterium RIFCSPLOWO2_01_FULL_39_12</name>
    <dbReference type="NCBI Taxonomy" id="1797785"/>
    <lineage>
        <taxon>Bacteria</taxon>
        <taxon>Candidatus Daviesiibacteriota</taxon>
    </lineage>
</organism>
<dbReference type="PANTHER" id="PTHR43718">
    <property type="entry name" value="LON PROTEASE"/>
    <property type="match status" value="1"/>
</dbReference>
<dbReference type="InterPro" id="IPR054594">
    <property type="entry name" value="Lon_lid"/>
</dbReference>
<dbReference type="SMART" id="SM00382">
    <property type="entry name" value="AAA"/>
    <property type="match status" value="1"/>
</dbReference>
<dbReference type="GO" id="GO:0004252">
    <property type="term" value="F:serine-type endopeptidase activity"/>
    <property type="evidence" value="ECO:0007669"/>
    <property type="project" value="InterPro"/>
</dbReference>
<evidence type="ECO:0000259" key="1">
    <source>
        <dbReference type="SMART" id="SM00382"/>
    </source>
</evidence>
<dbReference type="InterPro" id="IPR003593">
    <property type="entry name" value="AAA+_ATPase"/>
</dbReference>
<evidence type="ECO:0000313" key="3">
    <source>
        <dbReference type="Proteomes" id="UP000178565"/>
    </source>
</evidence>
<dbReference type="GO" id="GO:0006515">
    <property type="term" value="P:protein quality control for misfolded or incompletely synthesized proteins"/>
    <property type="evidence" value="ECO:0007669"/>
    <property type="project" value="TreeGrafter"/>
</dbReference>
<proteinExistence type="predicted"/>
<dbReference type="Pfam" id="PF00004">
    <property type="entry name" value="AAA"/>
    <property type="match status" value="1"/>
</dbReference>
<dbReference type="InterPro" id="IPR003959">
    <property type="entry name" value="ATPase_AAA_core"/>
</dbReference>
<dbReference type="EMBL" id="MFDM01000017">
    <property type="protein sequence ID" value="OGE43183.1"/>
    <property type="molecule type" value="Genomic_DNA"/>
</dbReference>
<feature type="domain" description="AAA+ ATPase" evidence="1">
    <location>
        <begin position="108"/>
        <end position="252"/>
    </location>
</feature>
<evidence type="ECO:0000313" key="2">
    <source>
        <dbReference type="EMBL" id="OGE43183.1"/>
    </source>
</evidence>
<dbReference type="GO" id="GO:0016887">
    <property type="term" value="F:ATP hydrolysis activity"/>
    <property type="evidence" value="ECO:0007669"/>
    <property type="project" value="InterPro"/>
</dbReference>
<dbReference type="AlphaFoldDB" id="A0A1F5KQH2"/>
<dbReference type="GO" id="GO:0005524">
    <property type="term" value="F:ATP binding"/>
    <property type="evidence" value="ECO:0007669"/>
    <property type="project" value="InterPro"/>
</dbReference>
<gene>
    <name evidence="2" type="ORF">A3B45_01445</name>
</gene>
<dbReference type="Pfam" id="PF22667">
    <property type="entry name" value="Lon_lid"/>
    <property type="match status" value="1"/>
</dbReference>
<dbReference type="InterPro" id="IPR027417">
    <property type="entry name" value="P-loop_NTPase"/>
</dbReference>
<accession>A0A1F5KQH2</accession>
<dbReference type="Proteomes" id="UP000178565">
    <property type="component" value="Unassembled WGS sequence"/>
</dbReference>
<name>A0A1F5KQH2_9BACT</name>
<sequence length="340" mass="37536">MDAAPLSGIEAIKEKINKSELPDEIRERLLTLLAYTPSGVDLARIVAYIEFAISLPFNKFSEDILDLNRAKQILDKNHYGLGVVKDRILEYLSVLILHKTKNVHGLFHAPILAFIGLVGTGKTSIAYSIAESLGRPIVRIPFGGLGDPEALRGQSRVRVDAEPGLIIKAVKNTKVSNPVILLDEIDRVAQEARIDIMGVLVELLDPAQNQSFVDHYLDFPYNLSQVLFIATANNTANIATAVMDRIEPIQMPAYSDEEKMVIGRNYLLLKALDEAGVDNNMLVIDENVWPQIIRPLGFDAGIRSLQRSLQSLCRKVARQIVEKGAGPFRITTENVGGYVG</sequence>
<dbReference type="InterPro" id="IPR027065">
    <property type="entry name" value="Lon_Prtase"/>
</dbReference>
<reference evidence="2 3" key="1">
    <citation type="journal article" date="2016" name="Nat. Commun.">
        <title>Thousands of microbial genomes shed light on interconnected biogeochemical processes in an aquifer system.</title>
        <authorList>
            <person name="Anantharaman K."/>
            <person name="Brown C.T."/>
            <person name="Hug L.A."/>
            <person name="Sharon I."/>
            <person name="Castelle C.J."/>
            <person name="Probst A.J."/>
            <person name="Thomas B.C."/>
            <person name="Singh A."/>
            <person name="Wilkins M.J."/>
            <person name="Karaoz U."/>
            <person name="Brodie E.L."/>
            <person name="Williams K.H."/>
            <person name="Hubbard S.S."/>
            <person name="Banfield J.F."/>
        </authorList>
    </citation>
    <scope>NUCLEOTIDE SEQUENCE [LARGE SCALE GENOMIC DNA]</scope>
</reference>
<dbReference type="PANTHER" id="PTHR43718:SF2">
    <property type="entry name" value="LON PROTEASE HOMOLOG, MITOCHONDRIAL"/>
    <property type="match status" value="1"/>
</dbReference>
<dbReference type="SUPFAM" id="SSF52540">
    <property type="entry name" value="P-loop containing nucleoside triphosphate hydrolases"/>
    <property type="match status" value="1"/>
</dbReference>
<dbReference type="STRING" id="1797785.A3B45_01445"/>
<dbReference type="Gene3D" id="1.10.8.60">
    <property type="match status" value="1"/>
</dbReference>